<dbReference type="InterPro" id="IPR003660">
    <property type="entry name" value="HAMP_dom"/>
</dbReference>
<dbReference type="SUPFAM" id="SSF58104">
    <property type="entry name" value="Methyl-accepting chemotaxis protein (MCP) signaling domain"/>
    <property type="match status" value="1"/>
</dbReference>
<keyword evidence="9" id="KW-1185">Reference proteome</keyword>
<dbReference type="InterPro" id="IPR051310">
    <property type="entry name" value="MCP_chemotaxis"/>
</dbReference>
<dbReference type="PROSITE" id="PS50111">
    <property type="entry name" value="CHEMOTAXIS_TRANSDUC_2"/>
    <property type="match status" value="1"/>
</dbReference>
<evidence type="ECO:0000313" key="9">
    <source>
        <dbReference type="Proteomes" id="UP001596103"/>
    </source>
</evidence>
<sequence>MGKFFSTVRARIILVLATSMAITLIVGGFGLRGISVLSSALHGTYTAIVIPTGYLSATQTDALNSRLALWRMVAQKDKSFAAKVRDYSEQTEKDWKDYYPNGVTGNEERVLADKIDGQLTQYRAAVDKELSLIEQGDFDGALAWLVSNVLPIGDSVTALLKQDVQLGADVAKQTDSDGAAEATGLKWISLALLFAGIVLSIGAALYLIRAITRPLNKTVSIASDIAQGRLDAEIVVDATGEFGQLLDAMKTMSRQLAATIRGIRDSSESVTVASGQIAAGNQDLSARTEEQAASLEQTAASMTQLTETVKQNADNARQANSLAANARALTNAGSTAVGTMVATMQGIRADSAKIAEITGMIEGIAFQTNILALNAAVEAARAGEQGRGFAVVAGEVRTLAQRASAAAKEIKVLIEASSGKVQQGAEQAGDVGTTMNKVIQAISQVSDIVGEISAASDEQSKGIQQVHQAINQIDEVTQQNAALVEEAAAAAQSLQEQATKMKSDVTFFRLGDELSHQPPARAQPAQKRTVAQPIRPIRPAMATTAAASVRAPATGAVADSHADDWETF</sequence>
<evidence type="ECO:0000256" key="3">
    <source>
        <dbReference type="PROSITE-ProRule" id="PRU00284"/>
    </source>
</evidence>
<accession>A0ABW0J7K7</accession>
<dbReference type="CDD" id="cd06225">
    <property type="entry name" value="HAMP"/>
    <property type="match status" value="1"/>
</dbReference>
<feature type="domain" description="Methyl-accepting transducer" evidence="6">
    <location>
        <begin position="266"/>
        <end position="495"/>
    </location>
</feature>
<dbReference type="PROSITE" id="PS50885">
    <property type="entry name" value="HAMP"/>
    <property type="match status" value="1"/>
</dbReference>
<dbReference type="PANTHER" id="PTHR43531">
    <property type="entry name" value="PROTEIN ICFG"/>
    <property type="match status" value="1"/>
</dbReference>
<dbReference type="Pfam" id="PF00015">
    <property type="entry name" value="MCPsignal"/>
    <property type="match status" value="1"/>
</dbReference>
<evidence type="ECO:0000313" key="8">
    <source>
        <dbReference type="EMBL" id="MFC5429039.1"/>
    </source>
</evidence>
<dbReference type="InterPro" id="IPR004089">
    <property type="entry name" value="MCPsignal_dom"/>
</dbReference>
<keyword evidence="5" id="KW-0472">Membrane</keyword>
<protein>
    <submittedName>
        <fullName evidence="8">Methyl-accepting chemotaxis protein</fullName>
    </submittedName>
</protein>
<keyword evidence="5" id="KW-1133">Transmembrane helix</keyword>
<proteinExistence type="inferred from homology"/>
<comment type="similarity">
    <text evidence="2">Belongs to the methyl-accepting chemotaxis (MCP) protein family.</text>
</comment>
<evidence type="ECO:0000256" key="5">
    <source>
        <dbReference type="SAM" id="Phobius"/>
    </source>
</evidence>
<feature type="coiled-coil region" evidence="4">
    <location>
        <begin position="466"/>
        <end position="504"/>
    </location>
</feature>
<reference evidence="9" key="1">
    <citation type="journal article" date="2019" name="Int. J. Syst. Evol. Microbiol.">
        <title>The Global Catalogue of Microorganisms (GCM) 10K type strain sequencing project: providing services to taxonomists for standard genome sequencing and annotation.</title>
        <authorList>
            <consortium name="The Broad Institute Genomics Platform"/>
            <consortium name="The Broad Institute Genome Sequencing Center for Infectious Disease"/>
            <person name="Wu L."/>
            <person name="Ma J."/>
        </authorList>
    </citation>
    <scope>NUCLEOTIDE SEQUENCE [LARGE SCALE GENOMIC DNA]</scope>
    <source>
        <strain evidence="9">CCUG 56042</strain>
    </source>
</reference>
<organism evidence="8 9">
    <name type="scientific">Paraburkholderia denitrificans</name>
    <dbReference type="NCBI Taxonomy" id="694025"/>
    <lineage>
        <taxon>Bacteria</taxon>
        <taxon>Pseudomonadati</taxon>
        <taxon>Pseudomonadota</taxon>
        <taxon>Betaproteobacteria</taxon>
        <taxon>Burkholderiales</taxon>
        <taxon>Burkholderiaceae</taxon>
        <taxon>Paraburkholderia</taxon>
    </lineage>
</organism>
<feature type="domain" description="HAMP" evidence="7">
    <location>
        <begin position="209"/>
        <end position="261"/>
    </location>
</feature>
<dbReference type="SMART" id="SM00283">
    <property type="entry name" value="MA"/>
    <property type="match status" value="1"/>
</dbReference>
<evidence type="ECO:0000256" key="2">
    <source>
        <dbReference type="ARBA" id="ARBA00029447"/>
    </source>
</evidence>
<feature type="transmembrane region" description="Helical" evidence="5">
    <location>
        <begin position="12"/>
        <end position="31"/>
    </location>
</feature>
<dbReference type="Pfam" id="PF12729">
    <property type="entry name" value="4HB_MCP_1"/>
    <property type="match status" value="1"/>
</dbReference>
<dbReference type="InterPro" id="IPR024478">
    <property type="entry name" value="HlyB_4HB_MCP"/>
</dbReference>
<keyword evidence="4" id="KW-0175">Coiled coil</keyword>
<evidence type="ECO:0000256" key="4">
    <source>
        <dbReference type="SAM" id="Coils"/>
    </source>
</evidence>
<dbReference type="EMBL" id="JBHSMP010000013">
    <property type="protein sequence ID" value="MFC5429039.1"/>
    <property type="molecule type" value="Genomic_DNA"/>
</dbReference>
<evidence type="ECO:0000259" key="6">
    <source>
        <dbReference type="PROSITE" id="PS50111"/>
    </source>
</evidence>
<evidence type="ECO:0000256" key="1">
    <source>
        <dbReference type="ARBA" id="ARBA00022481"/>
    </source>
</evidence>
<gene>
    <name evidence="8" type="ORF">ACFPTO_09535</name>
</gene>
<dbReference type="SMART" id="SM00304">
    <property type="entry name" value="HAMP"/>
    <property type="match status" value="1"/>
</dbReference>
<dbReference type="Gene3D" id="1.10.287.950">
    <property type="entry name" value="Methyl-accepting chemotaxis protein"/>
    <property type="match status" value="1"/>
</dbReference>
<comment type="caution">
    <text evidence="8">The sequence shown here is derived from an EMBL/GenBank/DDBJ whole genome shotgun (WGS) entry which is preliminary data.</text>
</comment>
<keyword evidence="5" id="KW-0812">Transmembrane</keyword>
<dbReference type="PRINTS" id="PR00260">
    <property type="entry name" value="CHEMTRNSDUCR"/>
</dbReference>
<dbReference type="InterPro" id="IPR004090">
    <property type="entry name" value="Chemotax_Me-accpt_rcpt"/>
</dbReference>
<dbReference type="Proteomes" id="UP001596103">
    <property type="component" value="Unassembled WGS sequence"/>
</dbReference>
<keyword evidence="3" id="KW-0807">Transducer</keyword>
<feature type="transmembrane region" description="Helical" evidence="5">
    <location>
        <begin position="187"/>
        <end position="208"/>
    </location>
</feature>
<keyword evidence="1" id="KW-0488">Methylation</keyword>
<dbReference type="CDD" id="cd11386">
    <property type="entry name" value="MCP_signal"/>
    <property type="match status" value="1"/>
</dbReference>
<evidence type="ECO:0000259" key="7">
    <source>
        <dbReference type="PROSITE" id="PS50885"/>
    </source>
</evidence>
<dbReference type="Pfam" id="PF00672">
    <property type="entry name" value="HAMP"/>
    <property type="match status" value="1"/>
</dbReference>
<name>A0ABW0J7K7_9BURK</name>
<dbReference type="PANTHER" id="PTHR43531:SF14">
    <property type="entry name" value="METHYL-ACCEPTING CHEMOTAXIS PROTEIN I-RELATED"/>
    <property type="match status" value="1"/>
</dbReference>